<feature type="binding site" evidence="7">
    <location>
        <position position="92"/>
    </location>
    <ligand>
        <name>Zn(2+)</name>
        <dbReference type="ChEBI" id="CHEBI:29105"/>
        <label>1</label>
    </ligand>
</feature>
<feature type="binding site" evidence="7">
    <location>
        <position position="385"/>
    </location>
    <ligand>
        <name>Zn(2+)</name>
        <dbReference type="ChEBI" id="CHEBI:29105"/>
        <label>2</label>
    </ligand>
</feature>
<comment type="cofactor">
    <cofactor evidence="1">
        <name>Mn(2+)</name>
        <dbReference type="ChEBI" id="CHEBI:29035"/>
    </cofactor>
</comment>
<dbReference type="Gene3D" id="3.30.70.360">
    <property type="match status" value="1"/>
</dbReference>
<accession>A0A7T6Z8L8</accession>
<evidence type="ECO:0000313" key="9">
    <source>
        <dbReference type="Proteomes" id="UP000595349"/>
    </source>
</evidence>
<reference evidence="8 9" key="1">
    <citation type="submission" date="2020-06" db="EMBL/GenBank/DDBJ databases">
        <title>Genomic analysis of Salicibibacter sp. NKC21-4.</title>
        <authorList>
            <person name="Oh Y.J."/>
        </authorList>
    </citation>
    <scope>NUCLEOTIDE SEQUENCE [LARGE SCALE GENOMIC DNA]</scope>
    <source>
        <strain evidence="8 9">NKC21-4</strain>
    </source>
</reference>
<evidence type="ECO:0000256" key="5">
    <source>
        <dbReference type="ARBA" id="ARBA00022801"/>
    </source>
</evidence>
<dbReference type="GO" id="GO:0046872">
    <property type="term" value="F:metal ion binding"/>
    <property type="evidence" value="ECO:0007669"/>
    <property type="project" value="UniProtKB-KW"/>
</dbReference>
<dbReference type="Proteomes" id="UP000595349">
    <property type="component" value="Chromosome"/>
</dbReference>
<feature type="binding site" evidence="7">
    <location>
        <position position="92"/>
    </location>
    <ligand>
        <name>Zn(2+)</name>
        <dbReference type="ChEBI" id="CHEBI:29105"/>
        <label>2</label>
    </ligand>
</feature>
<dbReference type="SUPFAM" id="SSF55031">
    <property type="entry name" value="Bacterial exopeptidase dimerisation domain"/>
    <property type="match status" value="1"/>
</dbReference>
<comment type="subunit">
    <text evidence="3">Homodimer.</text>
</comment>
<dbReference type="RefSeq" id="WP_200087643.1">
    <property type="nucleotide sequence ID" value="NZ_CP054706.1"/>
</dbReference>
<keyword evidence="9" id="KW-1185">Reference proteome</keyword>
<dbReference type="KEGG" id="scib:HUG20_02400"/>
<keyword evidence="7" id="KW-0862">Zinc</keyword>
<evidence type="ECO:0000256" key="7">
    <source>
        <dbReference type="PIRSR" id="PIRSR001235-1"/>
    </source>
</evidence>
<dbReference type="NCBIfam" id="TIGR01879">
    <property type="entry name" value="hydantase"/>
    <property type="match status" value="1"/>
</dbReference>
<feature type="binding site" evidence="7">
    <location>
        <position position="81"/>
    </location>
    <ligand>
        <name>Zn(2+)</name>
        <dbReference type="ChEBI" id="CHEBI:29105"/>
        <label>1</label>
    </ligand>
</feature>
<keyword evidence="5 8" id="KW-0378">Hydrolase</keyword>
<keyword evidence="6" id="KW-0464">Manganese</keyword>
<dbReference type="AlphaFoldDB" id="A0A7T6Z8L8"/>
<dbReference type="PANTHER" id="PTHR32494:SF19">
    <property type="entry name" value="ALLANTOATE DEIMINASE-RELATED"/>
    <property type="match status" value="1"/>
</dbReference>
<organism evidence="8 9">
    <name type="scientific">Salicibibacter cibi</name>
    <dbReference type="NCBI Taxonomy" id="2743001"/>
    <lineage>
        <taxon>Bacteria</taxon>
        <taxon>Bacillati</taxon>
        <taxon>Bacillota</taxon>
        <taxon>Bacilli</taxon>
        <taxon>Bacillales</taxon>
        <taxon>Bacillaceae</taxon>
        <taxon>Salicibibacter</taxon>
    </lineage>
</organism>
<proteinExistence type="inferred from homology"/>
<dbReference type="CDD" id="cd03884">
    <property type="entry name" value="M20_bAS"/>
    <property type="match status" value="1"/>
</dbReference>
<dbReference type="Gene3D" id="3.40.630.10">
    <property type="entry name" value="Zn peptidases"/>
    <property type="match status" value="1"/>
</dbReference>
<comment type="cofactor">
    <cofactor evidence="7">
        <name>Zn(2+)</name>
        <dbReference type="ChEBI" id="CHEBI:29105"/>
    </cofactor>
    <text evidence="7">Binds 2 Zn(2+) ions per subunit.</text>
</comment>
<keyword evidence="4 7" id="KW-0479">Metal-binding</keyword>
<dbReference type="InterPro" id="IPR036264">
    <property type="entry name" value="Bact_exopeptidase_dim_dom"/>
</dbReference>
<feature type="binding site" evidence="7">
    <location>
        <position position="127"/>
    </location>
    <ligand>
        <name>Zn(2+)</name>
        <dbReference type="ChEBI" id="CHEBI:29105"/>
        <label>2</label>
    </ligand>
</feature>
<dbReference type="EMBL" id="CP054706">
    <property type="protein sequence ID" value="QQK78864.1"/>
    <property type="molecule type" value="Genomic_DNA"/>
</dbReference>
<dbReference type="PANTHER" id="PTHR32494">
    <property type="entry name" value="ALLANTOATE DEIMINASE-RELATED"/>
    <property type="match status" value="1"/>
</dbReference>
<dbReference type="PIRSF" id="PIRSF001235">
    <property type="entry name" value="Amidase_carbamoylase"/>
    <property type="match status" value="1"/>
</dbReference>
<evidence type="ECO:0000313" key="8">
    <source>
        <dbReference type="EMBL" id="QQK78864.1"/>
    </source>
</evidence>
<dbReference type="Pfam" id="PF01546">
    <property type="entry name" value="Peptidase_M20"/>
    <property type="match status" value="1"/>
</dbReference>
<feature type="binding site" evidence="7">
    <location>
        <position position="193"/>
    </location>
    <ligand>
        <name>Zn(2+)</name>
        <dbReference type="ChEBI" id="CHEBI:29105"/>
        <label>1</label>
    </ligand>
</feature>
<evidence type="ECO:0000256" key="4">
    <source>
        <dbReference type="ARBA" id="ARBA00022723"/>
    </source>
</evidence>
<evidence type="ECO:0000256" key="6">
    <source>
        <dbReference type="ARBA" id="ARBA00023211"/>
    </source>
</evidence>
<gene>
    <name evidence="8" type="ORF">HUG20_02400</name>
</gene>
<comment type="similarity">
    <text evidence="2">Belongs to the peptidase M20 family.</text>
</comment>
<dbReference type="InterPro" id="IPR002933">
    <property type="entry name" value="Peptidase_M20"/>
</dbReference>
<protein>
    <submittedName>
        <fullName evidence="8">M20 family metallo-hydrolase</fullName>
    </submittedName>
</protein>
<dbReference type="GO" id="GO:0016813">
    <property type="term" value="F:hydrolase activity, acting on carbon-nitrogen (but not peptide) bonds, in linear amidines"/>
    <property type="evidence" value="ECO:0007669"/>
    <property type="project" value="InterPro"/>
</dbReference>
<evidence type="ECO:0000256" key="3">
    <source>
        <dbReference type="ARBA" id="ARBA00011738"/>
    </source>
</evidence>
<dbReference type="NCBIfam" id="NF006771">
    <property type="entry name" value="PRK09290.1-5"/>
    <property type="match status" value="1"/>
</dbReference>
<evidence type="ECO:0000256" key="1">
    <source>
        <dbReference type="ARBA" id="ARBA00001936"/>
    </source>
</evidence>
<dbReference type="SUPFAM" id="SSF53187">
    <property type="entry name" value="Zn-dependent exopeptidases"/>
    <property type="match status" value="1"/>
</dbReference>
<sequence>MINSDRLEERIETLGQISVQIEGWTGVTRLALSDKDKEAKELMKSWMEQAGMDVHLDPAGNLVGRKEGQNKDTKPVVIGSHIDTTLNAGKFDGTVGVIGGVEVVQHMTEEGIQPLRPIEVIAINDEEGIRFKDGGLFGSRAMTGKVGSVDLELKDQNGISRREALQEFGLNPDEIFTKAVRKKGDMDIYLEMHIEQGPVLVEKGIPVGVIQGINGRYFGQITVDGEANHCGGTPMNMRHDAFLGASEIAIALEDLVKDHGSPTVGTLCTADVYPGTDNIIAGQVKLSGIDIRDLDNKKRDDIVNDLKKRSKEIETRRGLHIEFNDKLRSSSALCNQQIMDTMKYVAEKRDIPYIEMPSGACHDAQNMAELCNMGMIFVRSTGGSHNPSEYADKEDIKLGTEVLAQTAIYYATKA</sequence>
<dbReference type="InterPro" id="IPR010158">
    <property type="entry name" value="Amidase_Cbmase"/>
</dbReference>
<evidence type="ECO:0000256" key="2">
    <source>
        <dbReference type="ARBA" id="ARBA00006153"/>
    </source>
</evidence>
<name>A0A7T6Z8L8_9BACI</name>